<name>A0ABD5WNT8_9EURY</name>
<dbReference type="EMBL" id="JBHSZH010000005">
    <property type="protein sequence ID" value="MFC7082197.1"/>
    <property type="molecule type" value="Genomic_DNA"/>
</dbReference>
<dbReference type="AlphaFoldDB" id="A0ABD5WNT8"/>
<dbReference type="Proteomes" id="UP001596407">
    <property type="component" value="Unassembled WGS sequence"/>
</dbReference>
<protein>
    <recommendedName>
        <fullName evidence="3">Ribbon-helix-helix protein CopG domain-containing protein</fullName>
    </recommendedName>
</protein>
<gene>
    <name evidence="1" type="ORF">ACFQJ6_21005</name>
</gene>
<dbReference type="RefSeq" id="WP_382210281.1">
    <property type="nucleotide sequence ID" value="NZ_JBHSZH010000005.1"/>
</dbReference>
<proteinExistence type="predicted"/>
<sequence length="84" mass="9674">MSQKHVTTRVSEDLYEKIERIQQEEQTDRSTAVKRLLERGVGDWQIETAVRRYREGTISQVVRQNSQMFPFGASSTLLTSVASK</sequence>
<comment type="caution">
    <text evidence="1">The sequence shown here is derived from an EMBL/GenBank/DDBJ whole genome shotgun (WGS) entry which is preliminary data.</text>
</comment>
<evidence type="ECO:0008006" key="3">
    <source>
        <dbReference type="Google" id="ProtNLM"/>
    </source>
</evidence>
<organism evidence="1 2">
    <name type="scientific">Halorussus caseinilyticus</name>
    <dbReference type="NCBI Taxonomy" id="3034025"/>
    <lineage>
        <taxon>Archaea</taxon>
        <taxon>Methanobacteriati</taxon>
        <taxon>Methanobacteriota</taxon>
        <taxon>Stenosarchaea group</taxon>
        <taxon>Halobacteria</taxon>
        <taxon>Halobacteriales</taxon>
        <taxon>Haladaptataceae</taxon>
        <taxon>Halorussus</taxon>
    </lineage>
</organism>
<accession>A0ABD5WNT8</accession>
<reference evidence="1 2" key="1">
    <citation type="journal article" date="2019" name="Int. J. Syst. Evol. Microbiol.">
        <title>The Global Catalogue of Microorganisms (GCM) 10K type strain sequencing project: providing services to taxonomists for standard genome sequencing and annotation.</title>
        <authorList>
            <consortium name="The Broad Institute Genomics Platform"/>
            <consortium name="The Broad Institute Genome Sequencing Center for Infectious Disease"/>
            <person name="Wu L."/>
            <person name="Ma J."/>
        </authorList>
    </citation>
    <scope>NUCLEOTIDE SEQUENCE [LARGE SCALE GENOMIC DNA]</scope>
    <source>
        <strain evidence="1 2">DT72</strain>
    </source>
</reference>
<keyword evidence="2" id="KW-1185">Reference proteome</keyword>
<evidence type="ECO:0000313" key="2">
    <source>
        <dbReference type="Proteomes" id="UP001596407"/>
    </source>
</evidence>
<evidence type="ECO:0000313" key="1">
    <source>
        <dbReference type="EMBL" id="MFC7082197.1"/>
    </source>
</evidence>